<gene>
    <name evidence="2" type="primary">orf6</name>
    <name evidence="1" type="ORF">C0989_000041</name>
    <name evidence="2" type="ORF">C0989_000042</name>
</gene>
<keyword evidence="2" id="KW-0496">Mitochondrion</keyword>
<organism evidence="2">
    <name type="scientific">Termitomyces sp. T132</name>
    <dbReference type="NCBI Taxonomy" id="2136985"/>
    <lineage>
        <taxon>Eukaryota</taxon>
        <taxon>Fungi</taxon>
        <taxon>Dikarya</taxon>
        <taxon>Basidiomycota</taxon>
        <taxon>Agaricomycotina</taxon>
        <taxon>Agaricomycetes</taxon>
        <taxon>Agaricomycetidae</taxon>
        <taxon>Agaricales</taxon>
        <taxon>Tricholomatineae</taxon>
        <taxon>Lyophyllaceae</taxon>
        <taxon>Termitomyces</taxon>
    </lineage>
</organism>
<accession>A0A2R4A3W2</accession>
<dbReference type="SUPFAM" id="SSF56672">
    <property type="entry name" value="DNA/RNA polymerases"/>
    <property type="match status" value="1"/>
</dbReference>
<reference evidence="2" key="1">
    <citation type="submission" date="2018-01" db="EMBL/GenBank/DDBJ databases">
        <title>Comparative mitochondrial genomics of the basidiomycete Termitomyces.</title>
        <authorList>
            <person name="Nieuwenhuis M."/>
        </authorList>
    </citation>
    <scope>NUCLEOTIDE SEQUENCE</scope>
    <source>
        <strain evidence="2">T132</strain>
    </source>
</reference>
<sequence length="128" mass="14865">MLYLCYVNQINGMLIHLFLNNKTKKVSIITGSSNQGLQKIESLFKAINYLNSVKFGINDLVLDYLKNEGNYLLDLIKPDNSLQRDITLLIADLFYKIRFPFFLNVNADWRGRLYTHSFFITYQGVLSS</sequence>
<evidence type="ECO:0000313" key="1">
    <source>
        <dbReference type="EMBL" id="AVR57735.1"/>
    </source>
</evidence>
<dbReference type="InterPro" id="IPR043502">
    <property type="entry name" value="DNA/RNA_pol_sf"/>
</dbReference>
<evidence type="ECO:0000313" key="2">
    <source>
        <dbReference type="EMBL" id="AVR57756.1"/>
    </source>
</evidence>
<name>A0A2R4A3W2_9AGAR</name>
<geneLocation type="mitochondrion" evidence="2"/>
<proteinExistence type="predicted"/>
<dbReference type="EMBL" id="MG783568">
    <property type="protein sequence ID" value="AVR57756.1"/>
    <property type="molecule type" value="Genomic_DNA"/>
</dbReference>
<dbReference type="AlphaFoldDB" id="A0A2R4A3W2"/>
<protein>
    <submittedName>
        <fullName evidence="2">Plasmid-derived RNA polymerase</fullName>
    </submittedName>
</protein>
<dbReference type="EMBL" id="MG783568">
    <property type="protein sequence ID" value="AVR57735.1"/>
    <property type="molecule type" value="Genomic_DNA"/>
</dbReference>